<dbReference type="CDD" id="cd07505">
    <property type="entry name" value="HAD_BPGM-like"/>
    <property type="match status" value="1"/>
</dbReference>
<proteinExistence type="inferred from homology"/>
<dbReference type="Gene3D" id="1.10.150.240">
    <property type="entry name" value="Putative phosphatase, domain 2"/>
    <property type="match status" value="1"/>
</dbReference>
<keyword evidence="3" id="KW-0597">Phosphoprotein</keyword>
<dbReference type="InterPro" id="IPR010976">
    <property type="entry name" value="B-phosphoglucomutase_hydrolase"/>
</dbReference>
<reference evidence="11 12" key="1">
    <citation type="submission" date="2019-07" db="EMBL/GenBank/DDBJ databases">
        <title>Rufibacter sp. nov., isolated from lake sediment.</title>
        <authorList>
            <person name="Qu J.-H."/>
        </authorList>
    </citation>
    <scope>NUCLEOTIDE SEQUENCE [LARGE SCALE GENOMIC DNA]</scope>
    <source>
        <strain evidence="11 12">NBS58-1</strain>
    </source>
</reference>
<dbReference type="InterPro" id="IPR023198">
    <property type="entry name" value="PGP-like_dom2"/>
</dbReference>
<dbReference type="GO" id="GO:0046872">
    <property type="term" value="F:metal ion binding"/>
    <property type="evidence" value="ECO:0007669"/>
    <property type="project" value="UniProtKB-KW"/>
</dbReference>
<comment type="similarity">
    <text evidence="2">Belongs to the HAD-like hydrolase superfamily. CbbY/CbbZ/Gph/YieH family.</text>
</comment>
<accession>A0A5B6TAG3</accession>
<evidence type="ECO:0000313" key="11">
    <source>
        <dbReference type="EMBL" id="KAA3436093.1"/>
    </source>
</evidence>
<keyword evidence="7" id="KW-0119">Carbohydrate metabolism</keyword>
<gene>
    <name evidence="11" type="ORF">FOA19_16965</name>
</gene>
<dbReference type="NCBIfam" id="TIGR01509">
    <property type="entry name" value="HAD-SF-IA-v3"/>
    <property type="match status" value="1"/>
</dbReference>
<comment type="cofactor">
    <cofactor evidence="1">
        <name>Mg(2+)</name>
        <dbReference type="ChEBI" id="CHEBI:18420"/>
    </cofactor>
</comment>
<evidence type="ECO:0000256" key="6">
    <source>
        <dbReference type="ARBA" id="ARBA00023235"/>
    </source>
</evidence>
<dbReference type="AlphaFoldDB" id="A0A5B6TAG3"/>
<comment type="catalytic activity">
    <reaction evidence="8">
        <text>beta-D-glucose 1-phosphate = beta-D-glucose 6-phosphate</text>
        <dbReference type="Rhea" id="RHEA:20113"/>
        <dbReference type="ChEBI" id="CHEBI:57684"/>
        <dbReference type="ChEBI" id="CHEBI:58247"/>
        <dbReference type="EC" id="5.4.2.6"/>
    </reaction>
</comment>
<dbReference type="SFLD" id="SFLDG01129">
    <property type="entry name" value="C1.5:_HAD__Beta-PGM__Phosphata"/>
    <property type="match status" value="1"/>
</dbReference>
<evidence type="ECO:0000256" key="9">
    <source>
        <dbReference type="ARBA" id="ARBA00044968"/>
    </source>
</evidence>
<dbReference type="PRINTS" id="PR00413">
    <property type="entry name" value="HADHALOGNASE"/>
</dbReference>
<dbReference type="PANTHER" id="PTHR46193">
    <property type="entry name" value="6-PHOSPHOGLUCONATE PHOSPHATASE"/>
    <property type="match status" value="1"/>
</dbReference>
<dbReference type="GO" id="GO:0008801">
    <property type="term" value="F:beta-phosphoglucomutase activity"/>
    <property type="evidence" value="ECO:0007669"/>
    <property type="project" value="UniProtKB-EC"/>
</dbReference>
<dbReference type="EMBL" id="VKKY01000003">
    <property type="protein sequence ID" value="KAA3436093.1"/>
    <property type="molecule type" value="Genomic_DNA"/>
</dbReference>
<comment type="caution">
    <text evidence="11">The sequence shown here is derived from an EMBL/GenBank/DDBJ whole genome shotgun (WGS) entry which is preliminary data.</text>
</comment>
<keyword evidence="6" id="KW-0413">Isomerase</keyword>
<dbReference type="Gene3D" id="3.40.50.1000">
    <property type="entry name" value="HAD superfamily/HAD-like"/>
    <property type="match status" value="1"/>
</dbReference>
<dbReference type="InterPro" id="IPR051600">
    <property type="entry name" value="Beta-PGM-like"/>
</dbReference>
<organism evidence="11 12">
    <name type="scientific">Rufibacter hautae</name>
    <dbReference type="NCBI Taxonomy" id="2595005"/>
    <lineage>
        <taxon>Bacteria</taxon>
        <taxon>Pseudomonadati</taxon>
        <taxon>Bacteroidota</taxon>
        <taxon>Cytophagia</taxon>
        <taxon>Cytophagales</taxon>
        <taxon>Hymenobacteraceae</taxon>
        <taxon>Rufibacter</taxon>
    </lineage>
</organism>
<sequence length="225" mass="25740">MNTPKYKAFLFDMNGTMIDDMDYHTTAWQKVLKEELQTSLSWDEVKAQMYGKNSEVLARFFGEDRFTQEEADRLSVEKEKIYQKEYISHLRLINGLDGFLQKAAENDIKMAIATAAIMFNIDFVVDNLDLRHYFQALISADEVSKSKPHPETFLKSAEELGVNPKDCLVLEDAPKGVEAAQNAGMDCLVITTMHGHEEFSQYKNVIGFVKDYTDPMLQQLFTGQK</sequence>
<dbReference type="OrthoDB" id="9797743at2"/>
<dbReference type="InterPro" id="IPR006439">
    <property type="entry name" value="HAD-SF_hydro_IA"/>
</dbReference>
<keyword evidence="5" id="KW-0460">Magnesium</keyword>
<dbReference type="EC" id="5.4.2.6" evidence="9"/>
<evidence type="ECO:0000256" key="7">
    <source>
        <dbReference type="ARBA" id="ARBA00023277"/>
    </source>
</evidence>
<evidence type="ECO:0000256" key="3">
    <source>
        <dbReference type="ARBA" id="ARBA00022553"/>
    </source>
</evidence>
<evidence type="ECO:0000256" key="1">
    <source>
        <dbReference type="ARBA" id="ARBA00001946"/>
    </source>
</evidence>
<evidence type="ECO:0000256" key="5">
    <source>
        <dbReference type="ARBA" id="ARBA00022842"/>
    </source>
</evidence>
<name>A0A5B6TAG3_9BACT</name>
<dbReference type="InterPro" id="IPR041492">
    <property type="entry name" value="HAD_2"/>
</dbReference>
<dbReference type="RefSeq" id="WP_149092055.1">
    <property type="nucleotide sequence ID" value="NZ_VKKY01000003.1"/>
</dbReference>
<evidence type="ECO:0000313" key="12">
    <source>
        <dbReference type="Proteomes" id="UP000324133"/>
    </source>
</evidence>
<dbReference type="PANTHER" id="PTHR46193:SF18">
    <property type="entry name" value="HEXITOL PHOSPHATASE B"/>
    <property type="match status" value="1"/>
</dbReference>
<keyword evidence="12" id="KW-1185">Reference proteome</keyword>
<dbReference type="Proteomes" id="UP000324133">
    <property type="component" value="Unassembled WGS sequence"/>
</dbReference>
<dbReference type="SUPFAM" id="SSF56784">
    <property type="entry name" value="HAD-like"/>
    <property type="match status" value="1"/>
</dbReference>
<dbReference type="SFLD" id="SFLDG01135">
    <property type="entry name" value="C1.5.6:_HAD__Beta-PGM__Phospha"/>
    <property type="match status" value="1"/>
</dbReference>
<evidence type="ECO:0000256" key="2">
    <source>
        <dbReference type="ARBA" id="ARBA00006171"/>
    </source>
</evidence>
<dbReference type="SFLD" id="SFLDS00003">
    <property type="entry name" value="Haloacid_Dehalogenase"/>
    <property type="match status" value="1"/>
</dbReference>
<evidence type="ECO:0000256" key="4">
    <source>
        <dbReference type="ARBA" id="ARBA00022723"/>
    </source>
</evidence>
<dbReference type="NCBIfam" id="TIGR02009">
    <property type="entry name" value="PGMB-YQAB-SF"/>
    <property type="match status" value="1"/>
</dbReference>
<dbReference type="InterPro" id="IPR023214">
    <property type="entry name" value="HAD_sf"/>
</dbReference>
<dbReference type="InterPro" id="IPR036412">
    <property type="entry name" value="HAD-like_sf"/>
</dbReference>
<dbReference type="Pfam" id="PF13419">
    <property type="entry name" value="HAD_2"/>
    <property type="match status" value="1"/>
</dbReference>
<protein>
    <recommendedName>
        <fullName evidence="10">Beta-phosphoglucomutase</fullName>
        <ecNumber evidence="9">5.4.2.6</ecNumber>
    </recommendedName>
</protein>
<evidence type="ECO:0000256" key="10">
    <source>
        <dbReference type="ARBA" id="ARBA00044991"/>
    </source>
</evidence>
<keyword evidence="4" id="KW-0479">Metal-binding</keyword>
<evidence type="ECO:0000256" key="8">
    <source>
        <dbReference type="ARBA" id="ARBA00044926"/>
    </source>
</evidence>